<protein>
    <recommendedName>
        <fullName evidence="4">PH domain-containing protein</fullName>
    </recommendedName>
</protein>
<keyword evidence="3" id="KW-1185">Reference proteome</keyword>
<gene>
    <name evidence="2" type="ORF">HC175_00030</name>
</gene>
<dbReference type="EMBL" id="JAAVJR010000001">
    <property type="protein sequence ID" value="NJW51299.1"/>
    <property type="molecule type" value="Genomic_DNA"/>
</dbReference>
<sequence length="143" mass="16120">MKIRYSKSRIFLNGALGATFAIFGALKVFEGTADYFHYVQLLLGVLMVFSFFFERKFGYLTIEDGILTKYSLRKKSISLTSIHQIQSLPGRIKLVTAGTNLSINTSVIDKESINDLYPILGSLELKSHNNPFSGWSRTRTAKE</sequence>
<feature type="transmembrane region" description="Helical" evidence="1">
    <location>
        <begin position="12"/>
        <end position="29"/>
    </location>
</feature>
<dbReference type="RefSeq" id="WP_168136477.1">
    <property type="nucleotide sequence ID" value="NZ_JAAVJR010000001.1"/>
</dbReference>
<comment type="caution">
    <text evidence="2">The sequence shown here is derived from an EMBL/GenBank/DDBJ whole genome shotgun (WGS) entry which is preliminary data.</text>
</comment>
<dbReference type="Proteomes" id="UP000703674">
    <property type="component" value="Unassembled WGS sequence"/>
</dbReference>
<name>A0ABX1CVC0_9FLAO</name>
<evidence type="ECO:0008006" key="4">
    <source>
        <dbReference type="Google" id="ProtNLM"/>
    </source>
</evidence>
<evidence type="ECO:0000256" key="1">
    <source>
        <dbReference type="SAM" id="Phobius"/>
    </source>
</evidence>
<evidence type="ECO:0000313" key="2">
    <source>
        <dbReference type="EMBL" id="NJW51299.1"/>
    </source>
</evidence>
<evidence type="ECO:0000313" key="3">
    <source>
        <dbReference type="Proteomes" id="UP000703674"/>
    </source>
</evidence>
<organism evidence="2 3">
    <name type="scientific">Salinimicrobium oceani</name>
    <dbReference type="NCBI Taxonomy" id="2722702"/>
    <lineage>
        <taxon>Bacteria</taxon>
        <taxon>Pseudomonadati</taxon>
        <taxon>Bacteroidota</taxon>
        <taxon>Flavobacteriia</taxon>
        <taxon>Flavobacteriales</taxon>
        <taxon>Flavobacteriaceae</taxon>
        <taxon>Salinimicrobium</taxon>
    </lineage>
</organism>
<accession>A0ABX1CVC0</accession>
<keyword evidence="1" id="KW-0812">Transmembrane</keyword>
<keyword evidence="1" id="KW-1133">Transmembrane helix</keyword>
<reference evidence="2 3" key="1">
    <citation type="submission" date="2020-03" db="EMBL/GenBank/DDBJ databases">
        <title>Salinimicrobium sp. nov, isolated from SCS.</title>
        <authorList>
            <person name="Cao W.R."/>
        </authorList>
    </citation>
    <scope>NUCLEOTIDE SEQUENCE [LARGE SCALE GENOMIC DNA]</scope>
    <source>
        <strain evidence="3">J15B91</strain>
    </source>
</reference>
<feature type="transmembrane region" description="Helical" evidence="1">
    <location>
        <begin position="35"/>
        <end position="53"/>
    </location>
</feature>
<proteinExistence type="predicted"/>
<keyword evidence="1" id="KW-0472">Membrane</keyword>